<organism evidence="1 2">
    <name type="scientific">Streptococcus vestibularis</name>
    <dbReference type="NCBI Taxonomy" id="1343"/>
    <lineage>
        <taxon>Bacteria</taxon>
        <taxon>Bacillati</taxon>
        <taxon>Bacillota</taxon>
        <taxon>Bacilli</taxon>
        <taxon>Lactobacillales</taxon>
        <taxon>Streptococcaceae</taxon>
        <taxon>Streptococcus</taxon>
    </lineage>
</organism>
<dbReference type="Proteomes" id="UP000703822">
    <property type="component" value="Unassembled WGS sequence"/>
</dbReference>
<sequence>MSDYILPEVWENPTSMGGAWGGLNQPTAGARFEQTLPKGDQPFQLYTLPTPNGIKATIMLEELKELGVTQAGYDAYRIKIGDGDQFGSDFV</sequence>
<evidence type="ECO:0000313" key="1">
    <source>
        <dbReference type="EMBL" id="MBS6098019.1"/>
    </source>
</evidence>
<gene>
    <name evidence="1" type="ORF">KH901_06115</name>
</gene>
<name>A0A943LTC1_STRVE</name>
<reference evidence="1" key="1">
    <citation type="submission" date="2021-05" db="EMBL/GenBank/DDBJ databases">
        <title>Infant gut strain persistence is associated with maternal origin, phylogeny, and functional potential including surface adhesion and iron acquisition.</title>
        <authorList>
            <person name="Lou Y.C."/>
        </authorList>
    </citation>
    <scope>NUCLEOTIDE SEQUENCE</scope>
    <source>
        <strain evidence="1">L3_122_031G1_dasL3_122_031G1_maxbin2.maxbin.025s ta_sub</strain>
    </source>
</reference>
<evidence type="ECO:0000313" key="2">
    <source>
        <dbReference type="Proteomes" id="UP000703822"/>
    </source>
</evidence>
<protein>
    <submittedName>
        <fullName evidence="1">Glutathione-dependent disulfide-bond oxidoreductase</fullName>
    </submittedName>
</protein>
<dbReference type="Gene3D" id="3.40.30.10">
    <property type="entry name" value="Glutaredoxin"/>
    <property type="match status" value="1"/>
</dbReference>
<dbReference type="EMBL" id="JAHAGS010000136">
    <property type="protein sequence ID" value="MBS6098019.1"/>
    <property type="molecule type" value="Genomic_DNA"/>
</dbReference>
<feature type="non-terminal residue" evidence="1">
    <location>
        <position position="91"/>
    </location>
</feature>
<accession>A0A943LTC1</accession>
<dbReference type="AlphaFoldDB" id="A0A943LTC1"/>
<proteinExistence type="predicted"/>
<comment type="caution">
    <text evidence="1">The sequence shown here is derived from an EMBL/GenBank/DDBJ whole genome shotgun (WGS) entry which is preliminary data.</text>
</comment>